<protein>
    <submittedName>
        <fullName evidence="1">Uncharacterized protein</fullName>
    </submittedName>
</protein>
<comment type="caution">
    <text evidence="1">The sequence shown here is derived from an EMBL/GenBank/DDBJ whole genome shotgun (WGS) entry which is preliminary data.</text>
</comment>
<accession>A0A8H2XXS8</accession>
<dbReference type="AlphaFoldDB" id="A0A8H2XXS8"/>
<gene>
    <name evidence="1" type="ORF">RDB_LOCUS39708</name>
</gene>
<reference evidence="1" key="1">
    <citation type="submission" date="2021-01" db="EMBL/GenBank/DDBJ databases">
        <authorList>
            <person name="Kaushik A."/>
        </authorList>
    </citation>
    <scope>NUCLEOTIDE SEQUENCE</scope>
    <source>
        <strain evidence="1">AG4-R118</strain>
    </source>
</reference>
<proteinExistence type="predicted"/>
<name>A0A8H2XXS8_9AGAM</name>
<evidence type="ECO:0000313" key="2">
    <source>
        <dbReference type="Proteomes" id="UP000663888"/>
    </source>
</evidence>
<organism evidence="1 2">
    <name type="scientific">Rhizoctonia solani</name>
    <dbReference type="NCBI Taxonomy" id="456999"/>
    <lineage>
        <taxon>Eukaryota</taxon>
        <taxon>Fungi</taxon>
        <taxon>Dikarya</taxon>
        <taxon>Basidiomycota</taxon>
        <taxon>Agaricomycotina</taxon>
        <taxon>Agaricomycetes</taxon>
        <taxon>Cantharellales</taxon>
        <taxon>Ceratobasidiaceae</taxon>
        <taxon>Rhizoctonia</taxon>
    </lineage>
</organism>
<sequence length="333" mass="37776">MSTHYIGSGSNPEDLLLRFNALRALSQLSRLSRSIFLPLLWERFQVCLTPKPGWQWHSYIGHAMQRKSIGLLESKHLWSYVKVVTIAISQFKSSQVIPPFVQLLGMLPNVHTLEISYVTIDIPSPASFETYFRGYTFPSIQKIVLPAYAREILRCCPNLKEVTCNRDYGECGQLVDTLIHIGFPNLEVVRGFTIGMVPLKRLNKVSPSLRCVRLDGRIFSRRNPTKDMLQISSYSVLRSLQIIEIECFENNDLGKTVKLASDILRSCGERKPTARKRGLGGSINGARLELNNPNLSSPELRSVRVLRYAHGNIYGRTPSDFVPVRVEEFLIKV</sequence>
<dbReference type="Proteomes" id="UP000663888">
    <property type="component" value="Unassembled WGS sequence"/>
</dbReference>
<evidence type="ECO:0000313" key="1">
    <source>
        <dbReference type="EMBL" id="CAE6434430.1"/>
    </source>
</evidence>
<dbReference type="EMBL" id="CAJMWX010000838">
    <property type="protein sequence ID" value="CAE6434430.1"/>
    <property type="molecule type" value="Genomic_DNA"/>
</dbReference>